<feature type="region of interest" description="Disordered" evidence="9">
    <location>
        <begin position="1164"/>
        <end position="1184"/>
    </location>
</feature>
<dbReference type="SMART" id="SM00382">
    <property type="entry name" value="AAA"/>
    <property type="match status" value="1"/>
</dbReference>
<organism evidence="12 13">
    <name type="scientific">Cardiosporidium cionae</name>
    <dbReference type="NCBI Taxonomy" id="476202"/>
    <lineage>
        <taxon>Eukaryota</taxon>
        <taxon>Sar</taxon>
        <taxon>Alveolata</taxon>
        <taxon>Apicomplexa</taxon>
        <taxon>Aconoidasida</taxon>
        <taxon>Nephromycida</taxon>
        <taxon>Cardiosporidium</taxon>
    </lineage>
</organism>
<dbReference type="SUPFAM" id="SSF54211">
    <property type="entry name" value="Ribosomal protein S5 domain 2-like"/>
    <property type="match status" value="1"/>
</dbReference>
<evidence type="ECO:0000256" key="8">
    <source>
        <dbReference type="RuleBase" id="RU000592"/>
    </source>
</evidence>
<dbReference type="Pfam" id="PF00004">
    <property type="entry name" value="AAA"/>
    <property type="match status" value="1"/>
</dbReference>
<proteinExistence type="inferred from homology"/>
<evidence type="ECO:0000256" key="1">
    <source>
        <dbReference type="ARBA" id="ARBA00022670"/>
    </source>
</evidence>
<dbReference type="GO" id="GO:0008233">
    <property type="term" value="F:peptidase activity"/>
    <property type="evidence" value="ECO:0007669"/>
    <property type="project" value="UniProtKB-KW"/>
</dbReference>
<feature type="active site" evidence="6">
    <location>
        <position position="1258"/>
    </location>
</feature>
<dbReference type="SUPFAM" id="SSF52540">
    <property type="entry name" value="P-loop containing nucleoside triphosphate hydrolases"/>
    <property type="match status" value="1"/>
</dbReference>
<dbReference type="Gene3D" id="1.20.5.5270">
    <property type="match status" value="1"/>
</dbReference>
<evidence type="ECO:0000313" key="13">
    <source>
        <dbReference type="Proteomes" id="UP000823046"/>
    </source>
</evidence>
<feature type="region of interest" description="Disordered" evidence="9">
    <location>
        <begin position="140"/>
        <end position="171"/>
    </location>
</feature>
<dbReference type="InterPro" id="IPR003593">
    <property type="entry name" value="AAA+_ATPase"/>
</dbReference>
<dbReference type="SMART" id="SM00464">
    <property type="entry name" value="LON"/>
    <property type="match status" value="1"/>
</dbReference>
<dbReference type="PROSITE" id="PS51786">
    <property type="entry name" value="LON_PROTEOLYTIC"/>
    <property type="match status" value="1"/>
</dbReference>
<dbReference type="PROSITE" id="PS51787">
    <property type="entry name" value="LON_N"/>
    <property type="match status" value="1"/>
</dbReference>
<dbReference type="InterPro" id="IPR027065">
    <property type="entry name" value="Lon_Prtase"/>
</dbReference>
<feature type="compositionally biased region" description="Polar residues" evidence="9">
    <location>
        <begin position="346"/>
        <end position="379"/>
    </location>
</feature>
<dbReference type="Gene3D" id="1.20.58.1480">
    <property type="match status" value="1"/>
</dbReference>
<dbReference type="InterPro" id="IPR003111">
    <property type="entry name" value="Lon_prtase_N"/>
</dbReference>
<dbReference type="Gene3D" id="3.30.230.10">
    <property type="match status" value="1"/>
</dbReference>
<dbReference type="InterPro" id="IPR003959">
    <property type="entry name" value="ATPase_AAA_core"/>
</dbReference>
<sequence>MLLGKASTAVRLPLPNPARFPFSSQYGNKTIDASLIHPYVQISRFSPALTTLCSFSNTVGRFIQPTNSATLHQGNVSGQQFNFSTFDVNVKRSLANIPSIAAPSRAVAPLLEWIHSSTRSTQQTLLLRLFSSKRSDKDSLLQKGSLQKKSEKEASQSVASSNGEKLQPHEVKDAQEVYTAPLTKSGESQGAVQPVASSTILPVKGTEISLKNNPKMNSNCLKGIFWKFLGRTKRESLPMSRTANKSYHLRRNALKVKNASKFRGRETVSVSVKTLPASPLKINLKDLYNHAHSLPSIFSTSPPFSSFAFPAKAKKLFMPHEVMEGGSLMELDTAQLPKGESKDPMESSTTPLSCSKKNSTPSAASSPQSNGHTPSTPSFSDALANKELKAKSVRKSSSTVTRKRSKAGSSVIHSENVDTHDSSPPLILESLVKDATADGAPLLSPSLPPSKGGALRRRASPSTRLGRQFSSENSKQTTTLHVYLTNSDNQGIMVDSIEDNGGAAEAAAPPSVLSGVPHFPKLFALPLYRKPAFPGFYQILQIQDQEILDFLVNLKRKHGQSYVGGFLMKSEKEEEDMLSLATLRKDAGRVESWDEMYETGSILHLLNFSPHTHIRGGQVIVMPHKRIRMTAPSTPQPMDSPLLSVDVEYFQDELTRFDVNDIYKALHLEIIATMKDLLKTSFFYKEHFDQVVRFYNLDYPHKLADLVAGMSLAKREELQAILAEEDVEKRLRLVLEIAKKDLEFAKLQVQVKNQVEEKATKEQRKYMLMEQLKFIKRELGLEKDDKQSLMQTFQDSLEKNIPFLTEEVKAAMEYEINRLSSLDPSSSEFNICRTYLDWLTGLPWGESTIDNTNIHKAEEILNKDHYGLKDVKDRILEFIAVNVLKNDTQGKIMCLVGPPGVGKTSVGKSISRALDRKFYQFSLGGLSDVAELKGHRRTYVGAIPGKLIQALKHTRSQNPVILLDEIDKLGRDFRGDPASALLEILDPNQNTTFRDHYLDVPIDLSKVLFVCTANTPDTIPAPLLDRLEVIRIAGYIFQEKLCIATEYLLPQTQEATGVDGEKLEFEEGVIPKLVRDYSREAGVRNLLKLIEKIHRKAALQIVRGEEAFVKVHLETLPKFVGQPQFFSDRLYEETPPGVVMGLAWTQLGGATLYVEAIGRVATLSSSSEDSEAQERSQKSTIIDGKDAHLVSRESKQDLFSGSFRVTGQLGPVMNESSQIALTFARNFLRKIDPKNGFLDTAHIHLHVPEGATPKDGPSAGVTMATSLLSLALNSSVKKDVAMTGELTLTGKVLKIGGVKEKVIAAKRENAKILIFPLNNKKDFEELDDYIKEDLEVYFAETYADIYKVAFDDVVDK</sequence>
<comment type="caution">
    <text evidence="12">The sequence shown here is derived from an EMBL/GenBank/DDBJ whole genome shotgun (WGS) entry which is preliminary data.</text>
</comment>
<dbReference type="InterPro" id="IPR014721">
    <property type="entry name" value="Ribsml_uS5_D2-typ_fold_subgr"/>
</dbReference>
<feature type="compositionally biased region" description="Polar residues" evidence="9">
    <location>
        <begin position="155"/>
        <end position="164"/>
    </location>
</feature>
<dbReference type="EMBL" id="JADAQX010000003">
    <property type="protein sequence ID" value="KAF8823085.1"/>
    <property type="molecule type" value="Genomic_DNA"/>
</dbReference>
<gene>
    <name evidence="12" type="ORF">IE077_000684</name>
</gene>
<dbReference type="Gene3D" id="3.40.50.300">
    <property type="entry name" value="P-loop containing nucleotide triphosphate hydrolases"/>
    <property type="match status" value="1"/>
</dbReference>
<comment type="similarity">
    <text evidence="6 7">Belongs to the peptidase S16 family.</text>
</comment>
<evidence type="ECO:0000256" key="9">
    <source>
        <dbReference type="SAM" id="MobiDB-lite"/>
    </source>
</evidence>
<dbReference type="Pfam" id="PF02190">
    <property type="entry name" value="LON_substr_bdg"/>
    <property type="match status" value="1"/>
</dbReference>
<dbReference type="InterPro" id="IPR054594">
    <property type="entry name" value="Lon_lid"/>
</dbReference>
<dbReference type="Pfam" id="PF05362">
    <property type="entry name" value="Lon_C"/>
    <property type="match status" value="2"/>
</dbReference>
<feature type="compositionally biased region" description="Polar residues" evidence="9">
    <location>
        <begin position="460"/>
        <end position="476"/>
    </location>
</feature>
<dbReference type="InterPro" id="IPR008269">
    <property type="entry name" value="Lon_proteolytic"/>
</dbReference>
<dbReference type="InterPro" id="IPR020568">
    <property type="entry name" value="Ribosomal_Su5_D2-typ_SF"/>
</dbReference>
<feature type="active site" evidence="6">
    <location>
        <position position="1301"/>
    </location>
</feature>
<evidence type="ECO:0000256" key="5">
    <source>
        <dbReference type="ARBA" id="ARBA00022840"/>
    </source>
</evidence>
<evidence type="ECO:0000256" key="3">
    <source>
        <dbReference type="ARBA" id="ARBA00022801"/>
    </source>
</evidence>
<feature type="domain" description="Lon N-terminal" evidence="11">
    <location>
        <begin position="522"/>
        <end position="742"/>
    </location>
</feature>
<reference evidence="12 13" key="1">
    <citation type="journal article" date="2020" name="bioRxiv">
        <title>Metabolic contributions of an alphaproteobacterial endosymbiont in the apicomplexan Cardiosporidium cionae.</title>
        <authorList>
            <person name="Hunter E.S."/>
            <person name="Paight C.J."/>
            <person name="Lane C.E."/>
        </authorList>
    </citation>
    <scope>NUCLEOTIDE SEQUENCE [LARGE SCALE GENOMIC DNA]</scope>
    <source>
        <strain evidence="12">ESH_2018</strain>
    </source>
</reference>
<evidence type="ECO:0000259" key="11">
    <source>
        <dbReference type="PROSITE" id="PS51787"/>
    </source>
</evidence>
<dbReference type="InterPro" id="IPR027417">
    <property type="entry name" value="P-loop_NTPase"/>
</dbReference>
<evidence type="ECO:0000256" key="2">
    <source>
        <dbReference type="ARBA" id="ARBA00022741"/>
    </source>
</evidence>
<dbReference type="PANTHER" id="PTHR43718">
    <property type="entry name" value="LON PROTEASE"/>
    <property type="match status" value="1"/>
</dbReference>
<protein>
    <recommendedName>
        <fullName evidence="8">Lon protease homolog</fullName>
        <ecNumber evidence="8">3.4.21.-</ecNumber>
    </recommendedName>
</protein>
<dbReference type="InterPro" id="IPR008268">
    <property type="entry name" value="Peptidase_S16_AS"/>
</dbReference>
<keyword evidence="3 6" id="KW-0378">Hydrolase</keyword>
<feature type="domain" description="Lon proteolytic" evidence="10">
    <location>
        <begin position="1133"/>
        <end position="1352"/>
    </location>
</feature>
<evidence type="ECO:0000313" key="12">
    <source>
        <dbReference type="EMBL" id="KAF8823085.1"/>
    </source>
</evidence>
<keyword evidence="2 7" id="KW-0547">Nucleotide-binding</keyword>
<dbReference type="PANTHER" id="PTHR43718:SF2">
    <property type="entry name" value="LON PROTEASE HOMOLOG, MITOCHONDRIAL"/>
    <property type="match status" value="1"/>
</dbReference>
<accession>A0ABQ7JGB1</accession>
<dbReference type="PRINTS" id="PR00830">
    <property type="entry name" value="ENDOLAPTASE"/>
</dbReference>
<feature type="region of interest" description="Disordered" evidence="9">
    <location>
        <begin position="337"/>
        <end position="425"/>
    </location>
</feature>
<dbReference type="Pfam" id="PF22667">
    <property type="entry name" value="Lon_lid"/>
    <property type="match status" value="1"/>
</dbReference>
<feature type="compositionally biased region" description="Basic and acidic residues" evidence="9">
    <location>
        <begin position="1172"/>
        <end position="1184"/>
    </location>
</feature>
<evidence type="ECO:0000256" key="4">
    <source>
        <dbReference type="ARBA" id="ARBA00022825"/>
    </source>
</evidence>
<keyword evidence="13" id="KW-1185">Reference proteome</keyword>
<dbReference type="EC" id="3.4.21.-" evidence="8"/>
<keyword evidence="1 6" id="KW-0645">Protease</keyword>
<dbReference type="PROSITE" id="PS01046">
    <property type="entry name" value="LON_SER"/>
    <property type="match status" value="1"/>
</dbReference>
<dbReference type="Proteomes" id="UP000823046">
    <property type="component" value="Unassembled WGS sequence"/>
</dbReference>
<evidence type="ECO:0000259" key="10">
    <source>
        <dbReference type="PROSITE" id="PS51786"/>
    </source>
</evidence>
<dbReference type="NCBIfam" id="TIGR00763">
    <property type="entry name" value="lon"/>
    <property type="match status" value="1"/>
</dbReference>
<dbReference type="Gene3D" id="1.10.8.60">
    <property type="match status" value="1"/>
</dbReference>
<evidence type="ECO:0000256" key="6">
    <source>
        <dbReference type="PROSITE-ProRule" id="PRU01122"/>
    </source>
</evidence>
<dbReference type="GO" id="GO:0006508">
    <property type="term" value="P:proteolysis"/>
    <property type="evidence" value="ECO:0007669"/>
    <property type="project" value="UniProtKB-KW"/>
</dbReference>
<dbReference type="CDD" id="cd19500">
    <property type="entry name" value="RecA-like_Lon"/>
    <property type="match status" value="1"/>
</dbReference>
<name>A0ABQ7JGB1_9APIC</name>
<keyword evidence="5 7" id="KW-0067">ATP-binding</keyword>
<dbReference type="InterPro" id="IPR004815">
    <property type="entry name" value="Lon_bac/euk-typ"/>
</dbReference>
<keyword evidence="4 6" id="KW-0720">Serine protease</keyword>
<feature type="region of interest" description="Disordered" evidence="9">
    <location>
        <begin position="439"/>
        <end position="476"/>
    </location>
</feature>
<evidence type="ECO:0000256" key="7">
    <source>
        <dbReference type="RuleBase" id="RU000591"/>
    </source>
</evidence>